<dbReference type="Gene3D" id="3.40.50.300">
    <property type="entry name" value="P-loop containing nucleotide triphosphate hydrolases"/>
    <property type="match status" value="1"/>
</dbReference>
<reference evidence="5 6" key="1">
    <citation type="submission" date="2013-08" db="EMBL/GenBank/DDBJ databases">
        <title>The genome sequence of Knoellia subterranea.</title>
        <authorList>
            <person name="Zhu W."/>
            <person name="Wang G."/>
        </authorList>
    </citation>
    <scope>NUCLEOTIDE SEQUENCE [LARGE SCALE GENOMIC DNA]</scope>
    <source>
        <strain evidence="5 6">KCTC 19937</strain>
    </source>
</reference>
<keyword evidence="1" id="KW-0813">Transport</keyword>
<keyword evidence="6" id="KW-1185">Reference proteome</keyword>
<evidence type="ECO:0000259" key="4">
    <source>
        <dbReference type="Pfam" id="PF08352"/>
    </source>
</evidence>
<dbReference type="InterPro" id="IPR027417">
    <property type="entry name" value="P-loop_NTPase"/>
</dbReference>
<keyword evidence="2" id="KW-0547">Nucleotide-binding</keyword>
<sequence length="112" mass="11946">MWSAGGDVVILDEPVSALDAANRVHVLRILEEFKAAGIALVFVSHDLGSVAGIPDRIAVLYRGELVEVGPTRQVLTEPTHPYTRLLLHSAPTLRAGAADRTERAALRAALTA</sequence>
<evidence type="ECO:0000313" key="6">
    <source>
        <dbReference type="Proteomes" id="UP000030011"/>
    </source>
</evidence>
<dbReference type="Pfam" id="PF08352">
    <property type="entry name" value="oligo_HPY"/>
    <property type="match status" value="1"/>
</dbReference>
<dbReference type="InterPro" id="IPR013563">
    <property type="entry name" value="Oligopep_ABC_C"/>
</dbReference>
<dbReference type="AlphaFoldDB" id="A0A0A0JKL0"/>
<protein>
    <recommendedName>
        <fullName evidence="4">Oligopeptide/dipeptide ABC transporter C-terminal domain-containing protein</fullName>
    </recommendedName>
</protein>
<dbReference type="SUPFAM" id="SSF52540">
    <property type="entry name" value="P-loop containing nucleoside triphosphate hydrolases"/>
    <property type="match status" value="1"/>
</dbReference>
<evidence type="ECO:0000256" key="3">
    <source>
        <dbReference type="ARBA" id="ARBA00022840"/>
    </source>
</evidence>
<keyword evidence="3" id="KW-0067">ATP-binding</keyword>
<evidence type="ECO:0000313" key="5">
    <source>
        <dbReference type="EMBL" id="KGN37309.1"/>
    </source>
</evidence>
<dbReference type="PANTHER" id="PTHR43230:SF3">
    <property type="entry name" value="ABC-TYPE DIPEPTIDE_OLIGOPEPTIDE TRANSPORT SYSTEM, ATPASE COMPONENT"/>
    <property type="match status" value="1"/>
</dbReference>
<comment type="caution">
    <text evidence="5">The sequence shown here is derived from an EMBL/GenBank/DDBJ whole genome shotgun (WGS) entry which is preliminary data.</text>
</comment>
<dbReference type="RefSeq" id="WP_245617220.1">
    <property type="nucleotide sequence ID" value="NZ_AVPK01000006.1"/>
</dbReference>
<dbReference type="GO" id="GO:0005524">
    <property type="term" value="F:ATP binding"/>
    <property type="evidence" value="ECO:0007669"/>
    <property type="project" value="UniProtKB-KW"/>
</dbReference>
<feature type="domain" description="Oligopeptide/dipeptide ABC transporter C-terminal" evidence="4">
    <location>
        <begin position="66"/>
        <end position="99"/>
    </location>
</feature>
<accession>A0A0A0JKL0</accession>
<evidence type="ECO:0000256" key="2">
    <source>
        <dbReference type="ARBA" id="ARBA00022741"/>
    </source>
</evidence>
<name>A0A0A0JKL0_9MICO</name>
<dbReference type="GO" id="GO:0015833">
    <property type="term" value="P:peptide transport"/>
    <property type="evidence" value="ECO:0007669"/>
    <property type="project" value="InterPro"/>
</dbReference>
<gene>
    <name evidence="5" type="ORF">N803_15525</name>
</gene>
<dbReference type="STRING" id="1385521.N803_15525"/>
<organism evidence="5 6">
    <name type="scientific">Knoellia subterranea KCTC 19937</name>
    <dbReference type="NCBI Taxonomy" id="1385521"/>
    <lineage>
        <taxon>Bacteria</taxon>
        <taxon>Bacillati</taxon>
        <taxon>Actinomycetota</taxon>
        <taxon>Actinomycetes</taxon>
        <taxon>Micrococcales</taxon>
        <taxon>Intrasporangiaceae</taxon>
        <taxon>Knoellia</taxon>
    </lineage>
</organism>
<dbReference type="eggNOG" id="COG4172">
    <property type="taxonomic scope" value="Bacteria"/>
</dbReference>
<dbReference type="Proteomes" id="UP000030011">
    <property type="component" value="Unassembled WGS sequence"/>
</dbReference>
<dbReference type="PANTHER" id="PTHR43230">
    <property type="entry name" value="ABC-TYPE DIPEPTIDE/OLIGOPEPTIDE TRANSPORT SYSTEM, ATPASE COMPONENT"/>
    <property type="match status" value="1"/>
</dbReference>
<proteinExistence type="predicted"/>
<evidence type="ECO:0000256" key="1">
    <source>
        <dbReference type="ARBA" id="ARBA00022448"/>
    </source>
</evidence>
<dbReference type="EMBL" id="AVPK01000006">
    <property type="protein sequence ID" value="KGN37309.1"/>
    <property type="molecule type" value="Genomic_DNA"/>
</dbReference>